<dbReference type="InterPro" id="IPR044528">
    <property type="entry name" value="POD-like_MBL-fold"/>
</dbReference>
<comment type="caution">
    <text evidence="3">The sequence shown here is derived from an EMBL/GenBank/DDBJ whole genome shotgun (WGS) entry which is preliminary data.</text>
</comment>
<sequence>MAAIIDPEETLIDRYLGLAAQEGVRIHYVLDTHTHADHFSGTIELARELGVPVIMHRDSPAPFVDMRVDDGEKINLGKLSLNIMHTPGHTADSICVHVEDRVFTGDTLLIGGCGRSDLPTGDPNQLYDSLFNKLLLLDPATRVYPAHI</sequence>
<dbReference type="InterPro" id="IPR051682">
    <property type="entry name" value="Mito_Persulfide_Diox"/>
</dbReference>
<dbReference type="GO" id="GO:0006749">
    <property type="term" value="P:glutathione metabolic process"/>
    <property type="evidence" value="ECO:0007669"/>
    <property type="project" value="InterPro"/>
</dbReference>
<dbReference type="InterPro" id="IPR001279">
    <property type="entry name" value="Metallo-B-lactamas"/>
</dbReference>
<evidence type="ECO:0000259" key="2">
    <source>
        <dbReference type="SMART" id="SM00849"/>
    </source>
</evidence>
<dbReference type="GO" id="GO:0050313">
    <property type="term" value="F:sulfur dioxygenase activity"/>
    <property type="evidence" value="ECO:0007669"/>
    <property type="project" value="InterPro"/>
</dbReference>
<dbReference type="PANTHER" id="PTHR43084">
    <property type="entry name" value="PERSULFIDE DIOXYGENASE ETHE1"/>
    <property type="match status" value="1"/>
</dbReference>
<proteinExistence type="predicted"/>
<dbReference type="Gene3D" id="3.60.15.10">
    <property type="entry name" value="Ribonuclease Z/Hydroxyacylglutathione hydrolase-like"/>
    <property type="match status" value="1"/>
</dbReference>
<evidence type="ECO:0000256" key="1">
    <source>
        <dbReference type="ARBA" id="ARBA00022723"/>
    </source>
</evidence>
<dbReference type="InterPro" id="IPR036866">
    <property type="entry name" value="RibonucZ/Hydroxyglut_hydro"/>
</dbReference>
<dbReference type="Pfam" id="PF00753">
    <property type="entry name" value="Lactamase_B"/>
    <property type="match status" value="1"/>
</dbReference>
<feature type="domain" description="Metallo-beta-lactamase" evidence="2">
    <location>
        <begin position="1"/>
        <end position="147"/>
    </location>
</feature>
<dbReference type="SUPFAM" id="SSF56281">
    <property type="entry name" value="Metallo-hydrolase/oxidoreductase"/>
    <property type="match status" value="1"/>
</dbReference>
<protein>
    <recommendedName>
        <fullName evidence="2">Metallo-beta-lactamase domain-containing protein</fullName>
    </recommendedName>
</protein>
<reference evidence="3" key="1">
    <citation type="journal article" date="2014" name="Front. Microbiol.">
        <title>High frequency of phylogenetically diverse reductive dehalogenase-homologous genes in deep subseafloor sedimentary metagenomes.</title>
        <authorList>
            <person name="Kawai M."/>
            <person name="Futagami T."/>
            <person name="Toyoda A."/>
            <person name="Takaki Y."/>
            <person name="Nishi S."/>
            <person name="Hori S."/>
            <person name="Arai W."/>
            <person name="Tsubouchi T."/>
            <person name="Morono Y."/>
            <person name="Uchiyama I."/>
            <person name="Ito T."/>
            <person name="Fujiyama A."/>
            <person name="Inagaki F."/>
            <person name="Takami H."/>
        </authorList>
    </citation>
    <scope>NUCLEOTIDE SEQUENCE</scope>
    <source>
        <strain evidence="3">Expedition CK06-06</strain>
    </source>
</reference>
<organism evidence="3">
    <name type="scientific">marine sediment metagenome</name>
    <dbReference type="NCBI Taxonomy" id="412755"/>
    <lineage>
        <taxon>unclassified sequences</taxon>
        <taxon>metagenomes</taxon>
        <taxon>ecological metagenomes</taxon>
    </lineage>
</organism>
<dbReference type="SMART" id="SM00849">
    <property type="entry name" value="Lactamase_B"/>
    <property type="match status" value="1"/>
</dbReference>
<evidence type="ECO:0000313" key="3">
    <source>
        <dbReference type="EMBL" id="GAH08953.1"/>
    </source>
</evidence>
<accession>X1EK06</accession>
<keyword evidence="1" id="KW-0479">Metal-binding</keyword>
<name>X1EK06_9ZZZZ</name>
<gene>
    <name evidence="3" type="ORF">S01H4_55798</name>
</gene>
<dbReference type="EMBL" id="BART01032250">
    <property type="protein sequence ID" value="GAH08953.1"/>
    <property type="molecule type" value="Genomic_DNA"/>
</dbReference>
<dbReference type="GO" id="GO:0046872">
    <property type="term" value="F:metal ion binding"/>
    <property type="evidence" value="ECO:0007669"/>
    <property type="project" value="UniProtKB-KW"/>
</dbReference>
<dbReference type="AlphaFoldDB" id="X1EK06"/>
<feature type="non-terminal residue" evidence="3">
    <location>
        <position position="148"/>
    </location>
</feature>
<dbReference type="CDD" id="cd07724">
    <property type="entry name" value="POD-like_MBL-fold"/>
    <property type="match status" value="1"/>
</dbReference>
<dbReference type="PANTHER" id="PTHR43084:SF1">
    <property type="entry name" value="PERSULFIDE DIOXYGENASE ETHE1, MITOCHONDRIAL"/>
    <property type="match status" value="1"/>
</dbReference>
<dbReference type="GO" id="GO:0070813">
    <property type="term" value="P:hydrogen sulfide metabolic process"/>
    <property type="evidence" value="ECO:0007669"/>
    <property type="project" value="TreeGrafter"/>
</dbReference>